<evidence type="ECO:0000313" key="1">
    <source>
        <dbReference type="EMBL" id="OXR43419.1"/>
    </source>
</evidence>
<comment type="caution">
    <text evidence="1">The sequence shown here is derived from an EMBL/GenBank/DDBJ whole genome shotgun (WGS) entry which is preliminary data.</text>
</comment>
<organism evidence="1 2">
    <name type="scientific">Nocardia cerradoensis</name>
    <dbReference type="NCBI Taxonomy" id="85688"/>
    <lineage>
        <taxon>Bacteria</taxon>
        <taxon>Bacillati</taxon>
        <taxon>Actinomycetota</taxon>
        <taxon>Actinomycetes</taxon>
        <taxon>Mycobacteriales</taxon>
        <taxon>Nocardiaceae</taxon>
        <taxon>Nocardia</taxon>
    </lineage>
</organism>
<evidence type="ECO:0000313" key="2">
    <source>
        <dbReference type="Proteomes" id="UP000215506"/>
    </source>
</evidence>
<accession>A0A231H3H4</accession>
<keyword evidence="2" id="KW-1185">Reference proteome</keyword>
<dbReference type="RefSeq" id="WP_094026300.1">
    <property type="nucleotide sequence ID" value="NZ_NGAF01000009.1"/>
</dbReference>
<dbReference type="AlphaFoldDB" id="A0A231H3H4"/>
<name>A0A231H3H4_9NOCA</name>
<gene>
    <name evidence="1" type="ORF">B7C42_04286</name>
</gene>
<dbReference type="EMBL" id="NGAF01000009">
    <property type="protein sequence ID" value="OXR43419.1"/>
    <property type="molecule type" value="Genomic_DNA"/>
</dbReference>
<dbReference type="Gene3D" id="3.60.15.10">
    <property type="entry name" value="Ribonuclease Z/Hydroxyacylglutathione hydrolase-like"/>
    <property type="match status" value="1"/>
</dbReference>
<proteinExistence type="predicted"/>
<sequence length="82" mass="8965">MDLSITVVGNATTLLSFGLTVTMDGMQGAGLVDLLREPRAVPVHYDDYTVFASPLAEFRDRMRQRGGADRIVEIPRGDTVVL</sequence>
<dbReference type="Proteomes" id="UP000215506">
    <property type="component" value="Unassembled WGS sequence"/>
</dbReference>
<dbReference type="InterPro" id="IPR036866">
    <property type="entry name" value="RibonucZ/Hydroxyglut_hydro"/>
</dbReference>
<protein>
    <submittedName>
        <fullName evidence="1">Uncharacterized protein</fullName>
    </submittedName>
</protein>
<reference evidence="1 2" key="1">
    <citation type="submission" date="2017-07" db="EMBL/GenBank/DDBJ databases">
        <title>First draft Genome Sequence of Nocardia cerradoensis isolated from human infection.</title>
        <authorList>
            <person name="Carrasco G."/>
        </authorList>
    </citation>
    <scope>NUCLEOTIDE SEQUENCE [LARGE SCALE GENOMIC DNA]</scope>
    <source>
        <strain evidence="1 2">CNM20130759</strain>
    </source>
</reference>